<dbReference type="InterPro" id="IPR009045">
    <property type="entry name" value="Zn_M74/Hedgehog-like"/>
</dbReference>
<keyword evidence="3 9" id="KW-0479">Metal-binding</keyword>
<evidence type="ECO:0000256" key="8">
    <source>
        <dbReference type="ARBA" id="ARBA00023316"/>
    </source>
</evidence>
<dbReference type="CDD" id="cd14817">
    <property type="entry name" value="D-Ala-D-Ala_dipeptidase_VanX"/>
    <property type="match status" value="1"/>
</dbReference>
<evidence type="ECO:0000256" key="2">
    <source>
        <dbReference type="ARBA" id="ARBA00022670"/>
    </source>
</evidence>
<evidence type="ECO:0000256" key="4">
    <source>
        <dbReference type="ARBA" id="ARBA00022801"/>
    </source>
</evidence>
<dbReference type="GO" id="GO:0008237">
    <property type="term" value="F:metallopeptidase activity"/>
    <property type="evidence" value="ECO:0007669"/>
    <property type="project" value="UniProtKB-KW"/>
</dbReference>
<keyword evidence="8 10" id="KW-0961">Cell wall biogenesis/degradation</keyword>
<comment type="caution">
    <text evidence="12">The sequence shown here is derived from an EMBL/GenBank/DDBJ whole genome shotgun (WGS) entry which is preliminary data.</text>
</comment>
<dbReference type="GO" id="GO:0160237">
    <property type="term" value="F:D-Ala-D-Ala dipeptidase activity"/>
    <property type="evidence" value="ECO:0007669"/>
    <property type="project" value="UniProtKB-EC"/>
</dbReference>
<keyword evidence="6 9" id="KW-0224">Dipeptidase</keyword>
<keyword evidence="7 9" id="KW-0482">Metalloprotease</keyword>
<organism evidence="12 13">
    <name type="scientific">Planosporangium flavigriseum</name>
    <dbReference type="NCBI Taxonomy" id="373681"/>
    <lineage>
        <taxon>Bacteria</taxon>
        <taxon>Bacillati</taxon>
        <taxon>Actinomycetota</taxon>
        <taxon>Actinomycetes</taxon>
        <taxon>Micromonosporales</taxon>
        <taxon>Micromonosporaceae</taxon>
        <taxon>Planosporangium</taxon>
    </lineage>
</organism>
<dbReference type="Gene3D" id="3.30.1380.10">
    <property type="match status" value="1"/>
</dbReference>
<dbReference type="PANTHER" id="PTHR43126">
    <property type="entry name" value="D-ALANYL-D-ALANINE DIPEPTIDASE"/>
    <property type="match status" value="1"/>
</dbReference>
<evidence type="ECO:0000256" key="7">
    <source>
        <dbReference type="ARBA" id="ARBA00023049"/>
    </source>
</evidence>
<dbReference type="GO" id="GO:0008270">
    <property type="term" value="F:zinc ion binding"/>
    <property type="evidence" value="ECO:0007669"/>
    <property type="project" value="UniProtKB-UniRule"/>
</dbReference>
<evidence type="ECO:0000256" key="9">
    <source>
        <dbReference type="HAMAP-Rule" id="MF_01924"/>
    </source>
</evidence>
<dbReference type="InterPro" id="IPR000755">
    <property type="entry name" value="A_A_dipeptidase"/>
</dbReference>
<feature type="site" description="Transition state stabilizer" evidence="9">
    <location>
        <position position="125"/>
    </location>
</feature>
<dbReference type="EC" id="3.4.13.22" evidence="9 10"/>
<evidence type="ECO:0000256" key="5">
    <source>
        <dbReference type="ARBA" id="ARBA00022833"/>
    </source>
</evidence>
<evidence type="ECO:0000313" key="12">
    <source>
        <dbReference type="EMBL" id="GIG76076.1"/>
    </source>
</evidence>
<evidence type="ECO:0000256" key="3">
    <source>
        <dbReference type="ARBA" id="ARBA00022723"/>
    </source>
</evidence>
<proteinExistence type="inferred from homology"/>
<evidence type="ECO:0000256" key="6">
    <source>
        <dbReference type="ARBA" id="ARBA00022997"/>
    </source>
</evidence>
<feature type="binding site" evidence="9">
    <location>
        <position position="262"/>
    </location>
    <ligand>
        <name>Zn(2+)</name>
        <dbReference type="ChEBI" id="CHEBI:29105"/>
        <note>catalytic</note>
    </ligand>
</feature>
<dbReference type="Proteomes" id="UP000653674">
    <property type="component" value="Unassembled WGS sequence"/>
</dbReference>
<dbReference type="AlphaFoldDB" id="A0A8J3PQG4"/>
<dbReference type="Pfam" id="PF01427">
    <property type="entry name" value="Peptidase_M15"/>
    <property type="match status" value="2"/>
</dbReference>
<dbReference type="EMBL" id="BONU01000044">
    <property type="protein sequence ID" value="GIG76076.1"/>
    <property type="molecule type" value="Genomic_DNA"/>
</dbReference>
<dbReference type="SUPFAM" id="SSF55166">
    <property type="entry name" value="Hedgehog/DD-peptidase"/>
    <property type="match status" value="1"/>
</dbReference>
<name>A0A8J3PQG4_9ACTN</name>
<dbReference type="PANTHER" id="PTHR43126:SF1">
    <property type="entry name" value="D-ALANYL-D-ALANINE DIPEPTIDASE"/>
    <property type="match status" value="1"/>
</dbReference>
<dbReference type="HAMAP" id="MF_01924">
    <property type="entry name" value="A_A_dipeptidase"/>
    <property type="match status" value="1"/>
</dbReference>
<feature type="compositionally biased region" description="Low complexity" evidence="11">
    <location>
        <begin position="21"/>
        <end position="55"/>
    </location>
</feature>
<evidence type="ECO:0000256" key="10">
    <source>
        <dbReference type="PIRNR" id="PIRNR026671"/>
    </source>
</evidence>
<accession>A0A8J3PQG4</accession>
<feature type="active site" description="Proton donor/acceptor" evidence="9">
    <location>
        <position position="259"/>
    </location>
</feature>
<dbReference type="PIRSF" id="PIRSF026671">
    <property type="entry name" value="AA_dipeptidase"/>
    <property type="match status" value="1"/>
</dbReference>
<protein>
    <recommendedName>
        <fullName evidence="9 10">D-alanyl-D-alanine dipeptidase</fullName>
        <shortName evidence="9 10">D-Ala-D-Ala dipeptidase</shortName>
        <ecNumber evidence="9 10">3.4.13.22</ecNumber>
    </recommendedName>
</protein>
<feature type="region of interest" description="Disordered" evidence="11">
    <location>
        <begin position="1"/>
        <end position="55"/>
    </location>
</feature>
<keyword evidence="5 9" id="KW-0862">Zinc</keyword>
<dbReference type="GO" id="GO:0071555">
    <property type="term" value="P:cell wall organization"/>
    <property type="evidence" value="ECO:0007669"/>
    <property type="project" value="UniProtKB-KW"/>
</dbReference>
<evidence type="ECO:0000256" key="11">
    <source>
        <dbReference type="SAM" id="MobiDB-lite"/>
    </source>
</evidence>
<keyword evidence="2 9" id="KW-0645">Protease</keyword>
<comment type="function">
    <text evidence="9 10">Catalyzes hydrolysis of the D-alanyl-D-alanine dipeptide.</text>
</comment>
<reference evidence="12" key="1">
    <citation type="submission" date="2021-01" db="EMBL/GenBank/DDBJ databases">
        <title>Whole genome shotgun sequence of Planosporangium flavigriseum NBRC 105377.</title>
        <authorList>
            <person name="Komaki H."/>
            <person name="Tamura T."/>
        </authorList>
    </citation>
    <scope>NUCLEOTIDE SEQUENCE</scope>
    <source>
        <strain evidence="12">NBRC 105377</strain>
    </source>
</reference>
<evidence type="ECO:0000313" key="13">
    <source>
        <dbReference type="Proteomes" id="UP000653674"/>
    </source>
</evidence>
<gene>
    <name evidence="12" type="primary">vanA</name>
    <name evidence="12" type="ORF">Pfl04_44800</name>
</gene>
<feature type="binding site" evidence="9">
    <location>
        <position position="170"/>
    </location>
    <ligand>
        <name>Zn(2+)</name>
        <dbReference type="ChEBI" id="CHEBI:29105"/>
        <note>catalytic</note>
    </ligand>
</feature>
<keyword evidence="13" id="KW-1185">Reference proteome</keyword>
<feature type="binding site" evidence="9">
    <location>
        <position position="177"/>
    </location>
    <ligand>
        <name>Zn(2+)</name>
        <dbReference type="ChEBI" id="CHEBI:29105"/>
        <note>catalytic</note>
    </ligand>
</feature>
<comment type="cofactor">
    <cofactor evidence="9">
        <name>Zn(2+)</name>
        <dbReference type="ChEBI" id="CHEBI:29105"/>
    </cofactor>
    <text evidence="9">Binds 1 zinc ion per subunit.</text>
</comment>
<comment type="similarity">
    <text evidence="9 10">Belongs to the peptidase M15D family.</text>
</comment>
<keyword evidence="4 9" id="KW-0378">Hydrolase</keyword>
<comment type="catalytic activity">
    <reaction evidence="1 9 10">
        <text>D-alanyl-D-alanine + H2O = 2 D-alanine</text>
        <dbReference type="Rhea" id="RHEA:20661"/>
        <dbReference type="ChEBI" id="CHEBI:15377"/>
        <dbReference type="ChEBI" id="CHEBI:57416"/>
        <dbReference type="ChEBI" id="CHEBI:57822"/>
        <dbReference type="EC" id="3.4.13.22"/>
    </reaction>
</comment>
<sequence>MTWMSLTACGGPTSKPAATWSTRTASPTVSAPATSPSTPAAPPSATAGAGPGEHAPAGFVALSDVDPTIMQDIRYATDHNFVGRPIDGYVEPLCILTRQAAEALHRVQTAARAHGYGVKVYDCYRPQRAVDDFVRWSRRFDEQKTKAEFYPKLDKSELFNQGYIAGPTTHSSGSTIDLTLVALPAHTQRPYVDGEQLLPCSAPADQRFPDNSADMGTGFDCFDSLAHTLDPRITGPAMEHRLLLKQLMQDAGFKNYSSEWWHYSLTQEPYPRKYFDFPVARGAVS</sequence>
<dbReference type="GO" id="GO:0006508">
    <property type="term" value="P:proteolysis"/>
    <property type="evidence" value="ECO:0007669"/>
    <property type="project" value="UniProtKB-KW"/>
</dbReference>
<evidence type="ECO:0000256" key="1">
    <source>
        <dbReference type="ARBA" id="ARBA00001362"/>
    </source>
</evidence>